<dbReference type="InterPro" id="IPR005290">
    <property type="entry name" value="Ribosomal_uS15_bac-type"/>
</dbReference>
<organism evidence="6">
    <name type="scientific">prasinophyte sp. MBIC10622</name>
    <dbReference type="NCBI Taxonomy" id="156113"/>
    <lineage>
        <taxon>Eukaryota</taxon>
        <taxon>Viridiplantae</taxon>
        <taxon>Chlorophyta</taxon>
    </lineage>
</organism>
<keyword evidence="6" id="KW-0934">Plastid</keyword>
<evidence type="ECO:0000256" key="5">
    <source>
        <dbReference type="RuleBase" id="RU003919"/>
    </source>
</evidence>
<dbReference type="GO" id="GO:0006412">
    <property type="term" value="P:translation"/>
    <property type="evidence" value="ECO:0007669"/>
    <property type="project" value="InterPro"/>
</dbReference>
<geneLocation type="chloroplast" evidence="6"/>
<keyword evidence="3 5" id="KW-0687">Ribonucleoprotein</keyword>
<dbReference type="PANTHER" id="PTHR23321:SF26">
    <property type="entry name" value="SMALL RIBOSOMAL SUBUNIT PROTEIN US15M"/>
    <property type="match status" value="1"/>
</dbReference>
<evidence type="ECO:0000256" key="2">
    <source>
        <dbReference type="ARBA" id="ARBA00022980"/>
    </source>
</evidence>
<evidence type="ECO:0000256" key="1">
    <source>
        <dbReference type="ARBA" id="ARBA00008434"/>
    </source>
</evidence>
<dbReference type="GO" id="GO:0005737">
    <property type="term" value="C:cytoplasm"/>
    <property type="evidence" value="ECO:0007669"/>
    <property type="project" value="UniProtKB-ARBA"/>
</dbReference>
<evidence type="ECO:0000256" key="3">
    <source>
        <dbReference type="ARBA" id="ARBA00023274"/>
    </source>
</evidence>
<name>A0A088CIU9_9CHLO</name>
<protein>
    <recommendedName>
        <fullName evidence="4">Small ribosomal subunit protein uS15c</fullName>
    </recommendedName>
</protein>
<dbReference type="Pfam" id="PF00312">
    <property type="entry name" value="Ribosomal_S15"/>
    <property type="match status" value="1"/>
</dbReference>
<evidence type="ECO:0000313" key="6">
    <source>
        <dbReference type="EMBL" id="AID67878.1"/>
    </source>
</evidence>
<accession>A0A088CIU9</accession>
<dbReference type="InterPro" id="IPR009068">
    <property type="entry name" value="uS15_NS1_RNA-bd_sf"/>
</dbReference>
<dbReference type="PROSITE" id="PS00362">
    <property type="entry name" value="RIBOSOMAL_S15"/>
    <property type="match status" value="1"/>
</dbReference>
<keyword evidence="6" id="KW-0150">Chloroplast</keyword>
<dbReference type="InterPro" id="IPR000589">
    <property type="entry name" value="Ribosomal_uS15"/>
</dbReference>
<sequence length="57" mass="6904">MLKDKRQEYISSEINLLDARIKELTLHLQQNPKDYSSQRGLYKILSKRRRLIRYIGL</sequence>
<keyword evidence="2 5" id="KW-0689">Ribosomal protein</keyword>
<dbReference type="EMBL" id="KJ746602">
    <property type="protein sequence ID" value="AID67878.1"/>
    <property type="molecule type" value="Genomic_DNA"/>
</dbReference>
<dbReference type="SUPFAM" id="SSF47060">
    <property type="entry name" value="S15/NS1 RNA-binding domain"/>
    <property type="match status" value="1"/>
</dbReference>
<dbReference type="GO" id="GO:0003735">
    <property type="term" value="F:structural constituent of ribosome"/>
    <property type="evidence" value="ECO:0007669"/>
    <property type="project" value="InterPro"/>
</dbReference>
<dbReference type="AlphaFoldDB" id="A0A088CIU9"/>
<proteinExistence type="inferred from homology"/>
<comment type="similarity">
    <text evidence="1 5">Belongs to the universal ribosomal protein uS15 family.</text>
</comment>
<dbReference type="SMART" id="SM01387">
    <property type="entry name" value="Ribosomal_S15"/>
    <property type="match status" value="1"/>
</dbReference>
<dbReference type="Gene3D" id="1.10.287.10">
    <property type="entry name" value="S15/NS1, RNA-binding"/>
    <property type="match status" value="1"/>
</dbReference>
<dbReference type="GO" id="GO:1990904">
    <property type="term" value="C:ribonucleoprotein complex"/>
    <property type="evidence" value="ECO:0007669"/>
    <property type="project" value="UniProtKB-KW"/>
</dbReference>
<dbReference type="PANTHER" id="PTHR23321">
    <property type="entry name" value="RIBOSOMAL PROTEIN S15, BACTERIAL AND ORGANELLAR"/>
    <property type="match status" value="1"/>
</dbReference>
<gene>
    <name evidence="6" type="primary">rps15</name>
</gene>
<reference evidence="6" key="1">
    <citation type="journal article" date="2014" name="BMC Genomics">
        <title>Six newly sequenced chloroplast genomes from prasinophyte green algae provide insights into the relationships among prasinophyte lineages and the diversity of streamlined genome architecture in picoplanktonic species.</title>
        <authorList>
            <person name="Lemieux C."/>
            <person name="Otis C."/>
            <person name="Turmel M."/>
        </authorList>
    </citation>
    <scope>NUCLEOTIDE SEQUENCE</scope>
</reference>
<dbReference type="GO" id="GO:0005840">
    <property type="term" value="C:ribosome"/>
    <property type="evidence" value="ECO:0007669"/>
    <property type="project" value="UniProtKB-KW"/>
</dbReference>
<evidence type="ECO:0000256" key="4">
    <source>
        <dbReference type="ARBA" id="ARBA00035250"/>
    </source>
</evidence>